<feature type="domain" description="HTH cro/C1-type" evidence="1">
    <location>
        <begin position="6"/>
        <end position="60"/>
    </location>
</feature>
<name>K8XWP7_9LEPT</name>
<dbReference type="GeneID" id="29740959"/>
<dbReference type="STRING" id="758847.LSS_15071"/>
<dbReference type="KEGG" id="lst:LSS_15071"/>
<dbReference type="InterPro" id="IPR001387">
    <property type="entry name" value="Cro/C1-type_HTH"/>
</dbReference>
<dbReference type="AlphaFoldDB" id="K8XWP7"/>
<dbReference type="SUPFAM" id="SSF47413">
    <property type="entry name" value="lambda repressor-like DNA-binding domains"/>
    <property type="match status" value="1"/>
</dbReference>
<dbReference type="SMART" id="SM00530">
    <property type="entry name" value="HTH_XRE"/>
    <property type="match status" value="1"/>
</dbReference>
<dbReference type="EMBL" id="CP006694">
    <property type="protein sequence ID" value="EKT85948.1"/>
    <property type="molecule type" value="Genomic_DNA"/>
</dbReference>
<sequence length="124" mass="14188">MKERTKKIIKALGITQAEFATNIGMSPQGLSNFLNDRAQEIPSDSLRKAREIYHVDLDYWLAGVGEMFISQFEIDSNKHLNQEFALLNRLRQTPKIISLVEILTQVPDSKLDQVKGILQTFIEK</sequence>
<proteinExistence type="predicted"/>
<organism evidence="2 3">
    <name type="scientific">Leptospira santarosai serovar Shermani str. LT 821</name>
    <dbReference type="NCBI Taxonomy" id="758847"/>
    <lineage>
        <taxon>Bacteria</taxon>
        <taxon>Pseudomonadati</taxon>
        <taxon>Spirochaetota</taxon>
        <taxon>Spirochaetia</taxon>
        <taxon>Leptospirales</taxon>
        <taxon>Leptospiraceae</taxon>
        <taxon>Leptospira</taxon>
    </lineage>
</organism>
<gene>
    <name evidence="2" type="ORF">LSS_15071</name>
</gene>
<protein>
    <recommendedName>
        <fullName evidence="1">HTH cro/C1-type domain-containing protein</fullName>
    </recommendedName>
</protein>
<evidence type="ECO:0000313" key="3">
    <source>
        <dbReference type="Proteomes" id="UP000035800"/>
    </source>
</evidence>
<dbReference type="Proteomes" id="UP000035800">
    <property type="component" value="Chromosome I"/>
</dbReference>
<dbReference type="Pfam" id="PF01381">
    <property type="entry name" value="HTH_3"/>
    <property type="match status" value="1"/>
</dbReference>
<evidence type="ECO:0000259" key="1">
    <source>
        <dbReference type="PROSITE" id="PS50943"/>
    </source>
</evidence>
<dbReference type="RefSeq" id="WP_004461717.1">
    <property type="nucleotide sequence ID" value="NZ_CP006694.1"/>
</dbReference>
<dbReference type="PATRIC" id="fig|758847.3.peg.3153"/>
<dbReference type="CDD" id="cd00093">
    <property type="entry name" value="HTH_XRE"/>
    <property type="match status" value="1"/>
</dbReference>
<dbReference type="Gene3D" id="1.10.260.40">
    <property type="entry name" value="lambda repressor-like DNA-binding domains"/>
    <property type="match status" value="1"/>
</dbReference>
<dbReference type="PROSITE" id="PS50943">
    <property type="entry name" value="HTH_CROC1"/>
    <property type="match status" value="1"/>
</dbReference>
<accession>K8XWP7</accession>
<evidence type="ECO:0000313" key="2">
    <source>
        <dbReference type="EMBL" id="EKT85948.1"/>
    </source>
</evidence>
<dbReference type="GO" id="GO:0003677">
    <property type="term" value="F:DNA binding"/>
    <property type="evidence" value="ECO:0007669"/>
    <property type="project" value="InterPro"/>
</dbReference>
<dbReference type="InterPro" id="IPR010982">
    <property type="entry name" value="Lambda_DNA-bd_dom_sf"/>
</dbReference>
<reference evidence="2 3" key="1">
    <citation type="journal article" date="2012" name="Gene">
        <title>Sequence of Leptospira santarosai serovar Shermani genome and prediction of virulence-associated genes.</title>
        <authorList>
            <person name="Chou L.F."/>
            <person name="Chen Y.T."/>
            <person name="Lu C.W."/>
            <person name="Ko Y.C."/>
            <person name="Tang C.Y."/>
            <person name="Pan M.J."/>
            <person name="Tian Y.C."/>
            <person name="Chiu C.H."/>
            <person name="Hung C.C."/>
            <person name="Yang C.W."/>
        </authorList>
    </citation>
    <scope>NUCLEOTIDE SEQUENCE [LARGE SCALE GENOMIC DNA]</scope>
    <source>
        <strain evidence="2">LT 821</strain>
    </source>
</reference>
<reference evidence="2 3" key="2">
    <citation type="journal article" date="2014" name="Emerg. Microbes Infect.">
        <title>Potential impact on kidney infection: a whole-genome analysis of Leptospira santarosai serovar Shermani.</title>
        <authorList>
            <person name="Chou L.F."/>
            <person name="Chen T.W."/>
            <person name="Ko Y.C."/>
            <person name="Pan M.J."/>
            <person name="Tian Y.C."/>
            <person name="Chiu C.H."/>
            <person name="Tang P."/>
            <person name="Hung C.C."/>
            <person name="Yang C.W."/>
        </authorList>
    </citation>
    <scope>NUCLEOTIDE SEQUENCE</scope>
    <source>
        <strain evidence="2 3">LT 821</strain>
    </source>
</reference>